<dbReference type="Proteomes" id="UP000240883">
    <property type="component" value="Unassembled WGS sequence"/>
</dbReference>
<sequence>MEPMTNFSNEICLLSHSQNLLFNPMPWVTKGDQDLEPHIEEIDFNIKARADYSDGDFVWDVQSNELDSIFSLWMSSFLTEPESDMEDKHNSSDWFMKKASSTVEYRRILGENPEAMYSSYPSSSLRRKSKQGLDSPKQHGVSVTAESGKEKALKPLQRLNTDILTRDLKWWSNDLRPIKSRIDEPSLITIGFNGPNEGEVISITSNAPRSTIIAQHIFSGFMWAVAHLVQKDSFRHIAVEDQESFVPVEFDKTWSFPTLRNNHLMSIVRQIAALGLGTMEGIFLCMIPPLSYYGKLPSEEMMELLRKAKELEKQHDWDAATDIYRNILDLNINPRKSERITYFVVVELIEFLFIANEAVLDRKNKAITETASPNAQASSLIAGLESIRVELER</sequence>
<proteinExistence type="predicted"/>
<keyword evidence="3" id="KW-1185">Reference proteome</keyword>
<evidence type="ECO:0000313" key="3">
    <source>
        <dbReference type="Proteomes" id="UP000240883"/>
    </source>
</evidence>
<dbReference type="OrthoDB" id="3796663at2759"/>
<name>A0A2T2NS81_CORCC</name>
<dbReference type="STRING" id="1448308.A0A2T2NS81"/>
<accession>A0A2T2NS81</accession>
<protein>
    <submittedName>
        <fullName evidence="2">Uncharacterized protein</fullName>
    </submittedName>
</protein>
<gene>
    <name evidence="2" type="ORF">BS50DRAFT_665888</name>
</gene>
<evidence type="ECO:0000256" key="1">
    <source>
        <dbReference type="SAM" id="MobiDB-lite"/>
    </source>
</evidence>
<reference evidence="2 3" key="1">
    <citation type="journal article" date="2018" name="Front. Microbiol.">
        <title>Genome-Wide Analysis of Corynespora cassiicola Leaf Fall Disease Putative Effectors.</title>
        <authorList>
            <person name="Lopez D."/>
            <person name="Ribeiro S."/>
            <person name="Label P."/>
            <person name="Fumanal B."/>
            <person name="Venisse J.S."/>
            <person name="Kohler A."/>
            <person name="de Oliveira R.R."/>
            <person name="Labutti K."/>
            <person name="Lipzen A."/>
            <person name="Lail K."/>
            <person name="Bauer D."/>
            <person name="Ohm R.A."/>
            <person name="Barry K.W."/>
            <person name="Spatafora J."/>
            <person name="Grigoriev I.V."/>
            <person name="Martin F.M."/>
            <person name="Pujade-Renaud V."/>
        </authorList>
    </citation>
    <scope>NUCLEOTIDE SEQUENCE [LARGE SCALE GENOMIC DNA]</scope>
    <source>
        <strain evidence="2 3">Philippines</strain>
    </source>
</reference>
<evidence type="ECO:0000313" key="2">
    <source>
        <dbReference type="EMBL" id="PSN68263.1"/>
    </source>
</evidence>
<dbReference type="EMBL" id="KZ678134">
    <property type="protein sequence ID" value="PSN68263.1"/>
    <property type="molecule type" value="Genomic_DNA"/>
</dbReference>
<dbReference type="AlphaFoldDB" id="A0A2T2NS81"/>
<organism evidence="2 3">
    <name type="scientific">Corynespora cassiicola Philippines</name>
    <dbReference type="NCBI Taxonomy" id="1448308"/>
    <lineage>
        <taxon>Eukaryota</taxon>
        <taxon>Fungi</taxon>
        <taxon>Dikarya</taxon>
        <taxon>Ascomycota</taxon>
        <taxon>Pezizomycotina</taxon>
        <taxon>Dothideomycetes</taxon>
        <taxon>Pleosporomycetidae</taxon>
        <taxon>Pleosporales</taxon>
        <taxon>Corynesporascaceae</taxon>
        <taxon>Corynespora</taxon>
    </lineage>
</organism>
<feature type="region of interest" description="Disordered" evidence="1">
    <location>
        <begin position="117"/>
        <end position="149"/>
    </location>
</feature>